<evidence type="ECO:0000313" key="1">
    <source>
        <dbReference type="EMBL" id="EFP12829.1"/>
    </source>
</evidence>
<dbReference type="FunCoup" id="E3MZ56">
    <property type="interactions" value="478"/>
</dbReference>
<dbReference type="AlphaFoldDB" id="E3MZ56"/>
<proteinExistence type="predicted"/>
<keyword evidence="2" id="KW-1185">Reference proteome</keyword>
<name>E3MZ56_CAERE</name>
<dbReference type="EMBL" id="DS268499">
    <property type="protein sequence ID" value="EFP12829.1"/>
    <property type="molecule type" value="Genomic_DNA"/>
</dbReference>
<gene>
    <name evidence="1" type="ORF">CRE_05094</name>
</gene>
<accession>E3MZ56</accession>
<sequence length="159" mass="18177">MNRFTFEFVTHIISTIALSLTSVLLLVFSVKEEFEQGQSSDTFVPYWMGIVAVLIVLELLVSWKLYKEGASHEKCLFWSDLVLRIGVCAVTVPGVLMEFIYIQSVGGFSKAPILFIYAFSFGCIIVKVYICILLKFFILVCIRYWKGGEDRTELLYTEI</sequence>
<dbReference type="HOGENOM" id="CLU_1662449_0_0_1"/>
<reference evidence="1" key="1">
    <citation type="submission" date="2007-07" db="EMBL/GenBank/DDBJ databases">
        <title>PCAP assembly of the Caenorhabditis remanei genome.</title>
        <authorList>
            <consortium name="The Caenorhabditis remanei Sequencing Consortium"/>
            <person name="Wilson R.K."/>
        </authorList>
    </citation>
    <scope>NUCLEOTIDE SEQUENCE [LARGE SCALE GENOMIC DNA]</scope>
    <source>
        <strain evidence="1">PB4641</strain>
    </source>
</reference>
<dbReference type="eggNOG" id="ENOG502TK7A">
    <property type="taxonomic scope" value="Eukaryota"/>
</dbReference>
<organism evidence="2">
    <name type="scientific">Caenorhabditis remanei</name>
    <name type="common">Caenorhabditis vulgaris</name>
    <dbReference type="NCBI Taxonomy" id="31234"/>
    <lineage>
        <taxon>Eukaryota</taxon>
        <taxon>Metazoa</taxon>
        <taxon>Ecdysozoa</taxon>
        <taxon>Nematoda</taxon>
        <taxon>Chromadorea</taxon>
        <taxon>Rhabditida</taxon>
        <taxon>Rhabditina</taxon>
        <taxon>Rhabditomorpha</taxon>
        <taxon>Rhabditoidea</taxon>
        <taxon>Rhabditidae</taxon>
        <taxon>Peloderinae</taxon>
        <taxon>Caenorhabditis</taxon>
    </lineage>
</organism>
<dbReference type="Proteomes" id="UP000008281">
    <property type="component" value="Unassembled WGS sequence"/>
</dbReference>
<dbReference type="OMA" id="TFVPYWM"/>
<evidence type="ECO:0000313" key="2">
    <source>
        <dbReference type="Proteomes" id="UP000008281"/>
    </source>
</evidence>
<protein>
    <submittedName>
        <fullName evidence="1">Uncharacterized protein</fullName>
    </submittedName>
</protein>